<name>A0A1F6V1P3_9BACT</name>
<evidence type="ECO:0000259" key="2">
    <source>
        <dbReference type="Pfam" id="PF01370"/>
    </source>
</evidence>
<dbReference type="AlphaFoldDB" id="A0A1F6V1P3"/>
<protein>
    <recommendedName>
        <fullName evidence="2">NAD-dependent epimerase/dehydratase domain-containing protein</fullName>
    </recommendedName>
</protein>
<dbReference type="Proteomes" id="UP000178985">
    <property type="component" value="Unassembled WGS sequence"/>
</dbReference>
<reference evidence="3 4" key="1">
    <citation type="journal article" date="2016" name="Nat. Commun.">
        <title>Thousands of microbial genomes shed light on interconnected biogeochemical processes in an aquifer system.</title>
        <authorList>
            <person name="Anantharaman K."/>
            <person name="Brown C.T."/>
            <person name="Hug L.A."/>
            <person name="Sharon I."/>
            <person name="Castelle C.J."/>
            <person name="Probst A.J."/>
            <person name="Thomas B.C."/>
            <person name="Singh A."/>
            <person name="Wilkins M.J."/>
            <person name="Karaoz U."/>
            <person name="Brodie E.L."/>
            <person name="Williams K.H."/>
            <person name="Hubbard S.S."/>
            <person name="Banfield J.F."/>
        </authorList>
    </citation>
    <scope>NUCLEOTIDE SEQUENCE [LARGE SCALE GENOMIC DNA]</scope>
</reference>
<feature type="domain" description="NAD-dependent epimerase/dehydratase" evidence="2">
    <location>
        <begin position="3"/>
        <end position="237"/>
    </location>
</feature>
<dbReference type="InterPro" id="IPR001509">
    <property type="entry name" value="Epimerase_deHydtase"/>
</dbReference>
<dbReference type="Gene3D" id="3.90.25.10">
    <property type="entry name" value="UDP-galactose 4-epimerase, domain 1"/>
    <property type="match status" value="1"/>
</dbReference>
<organism evidence="3 4">
    <name type="scientific">Candidatus Nomurabacteria bacterium RIFCSPHIGHO2_01_FULL_40_20</name>
    <dbReference type="NCBI Taxonomy" id="1801738"/>
    <lineage>
        <taxon>Bacteria</taxon>
        <taxon>Candidatus Nomuraibacteriota</taxon>
    </lineage>
</organism>
<dbReference type="SUPFAM" id="SSF51735">
    <property type="entry name" value="NAD(P)-binding Rossmann-fold domains"/>
    <property type="match status" value="1"/>
</dbReference>
<dbReference type="Pfam" id="PF01370">
    <property type="entry name" value="Epimerase"/>
    <property type="match status" value="1"/>
</dbReference>
<dbReference type="EMBL" id="MFTO01000021">
    <property type="protein sequence ID" value="OGI63376.1"/>
    <property type="molecule type" value="Genomic_DNA"/>
</dbReference>
<comment type="caution">
    <text evidence="3">The sequence shown here is derived from an EMBL/GenBank/DDBJ whole genome shotgun (WGS) entry which is preliminary data.</text>
</comment>
<comment type="similarity">
    <text evidence="1">Belongs to the NAD(P)-dependent epimerase/dehydratase family.</text>
</comment>
<dbReference type="PANTHER" id="PTHR43000">
    <property type="entry name" value="DTDP-D-GLUCOSE 4,6-DEHYDRATASE-RELATED"/>
    <property type="match status" value="1"/>
</dbReference>
<proteinExistence type="inferred from homology"/>
<dbReference type="Gene3D" id="3.40.50.720">
    <property type="entry name" value="NAD(P)-binding Rossmann-like Domain"/>
    <property type="match status" value="1"/>
</dbReference>
<evidence type="ECO:0000313" key="4">
    <source>
        <dbReference type="Proteomes" id="UP000178985"/>
    </source>
</evidence>
<evidence type="ECO:0000256" key="1">
    <source>
        <dbReference type="ARBA" id="ARBA00007637"/>
    </source>
</evidence>
<evidence type="ECO:0000313" key="3">
    <source>
        <dbReference type="EMBL" id="OGI63376.1"/>
    </source>
</evidence>
<accession>A0A1F6V1P3</accession>
<dbReference type="InterPro" id="IPR036291">
    <property type="entry name" value="NAD(P)-bd_dom_sf"/>
</dbReference>
<gene>
    <name evidence="3" type="ORF">A2733_00840</name>
</gene>
<sequence length="298" mass="32972">MKIIVTGGAGFIGSHIADALIEEGYEVHIVDNLSAGKKENVNSKAILHVIDIREREKLIPIFENAKYVFHEAALPQVQYSIENPIETHEINVTGLLNVLEASRINKIKRVVFASSSAVYGNQEILPITENMKVFPLSPYGAHKYIGEIYCSLWSRIYNLETVSLRYFNVYGKGQSSTGAYASVVAKFMDLKKADLPLTVTGDGEQTRDFIDIKDVVSANLKAMKSIKVGKGEIINIGSTYRASVNEIAELVGGPIEYLEPRVEPRDTQADITKAKALLDWEPKVMLEEGISELKSVLV</sequence>